<evidence type="ECO:0008006" key="4">
    <source>
        <dbReference type="Google" id="ProtNLM"/>
    </source>
</evidence>
<accession>A0ABN6P565</accession>
<keyword evidence="3" id="KW-1185">Reference proteome</keyword>
<dbReference type="Gene3D" id="2.40.10.10">
    <property type="entry name" value="Trypsin-like serine proteases"/>
    <property type="match status" value="2"/>
</dbReference>
<keyword evidence="1" id="KW-0732">Signal</keyword>
<dbReference type="InterPro" id="IPR009003">
    <property type="entry name" value="Peptidase_S1_PA"/>
</dbReference>
<gene>
    <name evidence="2" type="ORF">Rmf_35250</name>
</gene>
<organism evidence="2 3">
    <name type="scientific">Roseomonas fluvialis</name>
    <dbReference type="NCBI Taxonomy" id="1750527"/>
    <lineage>
        <taxon>Bacteria</taxon>
        <taxon>Pseudomonadati</taxon>
        <taxon>Pseudomonadota</taxon>
        <taxon>Alphaproteobacteria</taxon>
        <taxon>Acetobacterales</taxon>
        <taxon>Roseomonadaceae</taxon>
        <taxon>Roseomonas</taxon>
    </lineage>
</organism>
<name>A0ABN6P565_9PROT</name>
<dbReference type="PRINTS" id="PR00834">
    <property type="entry name" value="PROTEASES2C"/>
</dbReference>
<dbReference type="Pfam" id="PF13365">
    <property type="entry name" value="Trypsin_2"/>
    <property type="match status" value="1"/>
</dbReference>
<dbReference type="SUPFAM" id="SSF50494">
    <property type="entry name" value="Trypsin-like serine proteases"/>
    <property type="match status" value="1"/>
</dbReference>
<dbReference type="Proteomes" id="UP000831327">
    <property type="component" value="Chromosome"/>
</dbReference>
<dbReference type="PROSITE" id="PS51257">
    <property type="entry name" value="PROKAR_LIPOPROTEIN"/>
    <property type="match status" value="1"/>
</dbReference>
<evidence type="ECO:0000313" key="2">
    <source>
        <dbReference type="EMBL" id="BDG73596.1"/>
    </source>
</evidence>
<dbReference type="InterPro" id="IPR043504">
    <property type="entry name" value="Peptidase_S1_PA_chymotrypsin"/>
</dbReference>
<protein>
    <recommendedName>
        <fullName evidence="4">Serine protease</fullName>
    </recommendedName>
</protein>
<feature type="signal peptide" evidence="1">
    <location>
        <begin position="1"/>
        <end position="23"/>
    </location>
</feature>
<evidence type="ECO:0000256" key="1">
    <source>
        <dbReference type="SAM" id="SignalP"/>
    </source>
</evidence>
<sequence>MIRAFGSALSALLVCACAGGMPAEDPARAASAAAALHWTVETADGRLLGSATVIAAGQVVTNAHVVAAARHASMRIRSGGEIHAVRRVGIANSADIALLGIDGLTVAPPTPRRAPPDATDRVFAVGSTGDGVWSVSGEVLPAAAARPFGTDLIAARLPVARGFSGGPVVDAQGRLVGVVMAAVADNLSVARRLSATGAAGGMMPSLTLIVPVDEIERARW</sequence>
<evidence type="ECO:0000313" key="3">
    <source>
        <dbReference type="Proteomes" id="UP000831327"/>
    </source>
</evidence>
<dbReference type="InterPro" id="IPR001940">
    <property type="entry name" value="Peptidase_S1C"/>
</dbReference>
<feature type="chain" id="PRO_5046141708" description="Serine protease" evidence="1">
    <location>
        <begin position="24"/>
        <end position="220"/>
    </location>
</feature>
<reference evidence="2 3" key="1">
    <citation type="journal article" date="2016" name="Microbes Environ.">
        <title>Phylogenetically diverse aerobic anoxygenic phototrophic bacteria isolated from epilithic biofilms in Tama river, Japan.</title>
        <authorList>
            <person name="Hirose S."/>
            <person name="Matsuura K."/>
            <person name="Haruta S."/>
        </authorList>
    </citation>
    <scope>NUCLEOTIDE SEQUENCE [LARGE SCALE GENOMIC DNA]</scope>
    <source>
        <strain evidence="2 3">S08</strain>
    </source>
</reference>
<dbReference type="EMBL" id="AP025637">
    <property type="protein sequence ID" value="BDG73596.1"/>
    <property type="molecule type" value="Genomic_DNA"/>
</dbReference>
<dbReference type="RefSeq" id="WP_244407816.1">
    <property type="nucleotide sequence ID" value="NZ_AP025637.1"/>
</dbReference>
<proteinExistence type="predicted"/>